<keyword evidence="10 11" id="KW-0407">Ion channel</keyword>
<evidence type="ECO:0000256" key="1">
    <source>
        <dbReference type="ARBA" id="ARBA00004141"/>
    </source>
</evidence>
<organism evidence="15 16">
    <name type="scientific">Adineta ricciae</name>
    <name type="common">Rotifer</name>
    <dbReference type="NCBI Taxonomy" id="249248"/>
    <lineage>
        <taxon>Eukaryota</taxon>
        <taxon>Metazoa</taxon>
        <taxon>Spiralia</taxon>
        <taxon>Gnathifera</taxon>
        <taxon>Rotifera</taxon>
        <taxon>Eurotatoria</taxon>
        <taxon>Bdelloidea</taxon>
        <taxon>Adinetida</taxon>
        <taxon>Adinetidae</taxon>
        <taxon>Adineta</taxon>
    </lineage>
</organism>
<dbReference type="PANTHER" id="PTHR31058:SF2">
    <property type="entry name" value="ZINC FINGER C4H2 DOMAIN-CONTAINING PROTEIN"/>
    <property type="match status" value="1"/>
</dbReference>
<keyword evidence="9 11" id="KW-0739">Sodium transport</keyword>
<keyword evidence="4 11" id="KW-0812">Transmembrane</keyword>
<feature type="coiled-coil region" evidence="12">
    <location>
        <begin position="525"/>
        <end position="615"/>
    </location>
</feature>
<feature type="domain" description="C4H2-type" evidence="14">
    <location>
        <begin position="730"/>
        <end position="772"/>
    </location>
</feature>
<accession>A0A814J0Y7</accession>
<dbReference type="GO" id="GO:0005272">
    <property type="term" value="F:sodium channel activity"/>
    <property type="evidence" value="ECO:0007669"/>
    <property type="project" value="UniProtKB-KW"/>
</dbReference>
<feature type="region of interest" description="Disordered" evidence="13">
    <location>
        <begin position="687"/>
        <end position="717"/>
    </location>
</feature>
<gene>
    <name evidence="15" type="ORF">XAT740_LOCUS14736</name>
</gene>
<evidence type="ECO:0000256" key="9">
    <source>
        <dbReference type="ARBA" id="ARBA00023201"/>
    </source>
</evidence>
<name>A0A814J0Y7_ADIRI</name>
<keyword evidence="16" id="KW-1185">Reference proteome</keyword>
<evidence type="ECO:0000313" key="16">
    <source>
        <dbReference type="Proteomes" id="UP000663828"/>
    </source>
</evidence>
<proteinExistence type="inferred from homology"/>
<dbReference type="Pfam" id="PF10146">
    <property type="entry name" value="zf-C4H2"/>
    <property type="match status" value="1"/>
</dbReference>
<evidence type="ECO:0000256" key="7">
    <source>
        <dbReference type="ARBA" id="ARBA00023065"/>
    </source>
</evidence>
<dbReference type="InterPro" id="IPR018482">
    <property type="entry name" value="Znf-C4H2"/>
</dbReference>
<comment type="caution">
    <text evidence="15">The sequence shown here is derived from an EMBL/GenBank/DDBJ whole genome shotgun (WGS) entry which is preliminary data.</text>
</comment>
<evidence type="ECO:0000256" key="12">
    <source>
        <dbReference type="SAM" id="Coils"/>
    </source>
</evidence>
<evidence type="ECO:0000256" key="5">
    <source>
        <dbReference type="ARBA" id="ARBA00022989"/>
    </source>
</evidence>
<keyword evidence="7 11" id="KW-0406">Ion transport</keyword>
<evidence type="ECO:0000256" key="6">
    <source>
        <dbReference type="ARBA" id="ARBA00023053"/>
    </source>
</evidence>
<dbReference type="Gene3D" id="1.10.287.770">
    <property type="entry name" value="YojJ-like"/>
    <property type="match status" value="1"/>
</dbReference>
<comment type="subcellular location">
    <subcellularLocation>
        <location evidence="1">Membrane</location>
        <topology evidence="1">Multi-pass membrane protein</topology>
    </subcellularLocation>
</comment>
<dbReference type="PANTHER" id="PTHR31058">
    <property type="entry name" value="ZINC FINGER C4H2 DOMAIN-CONTAINING PROTEIN"/>
    <property type="match status" value="1"/>
</dbReference>
<evidence type="ECO:0000256" key="3">
    <source>
        <dbReference type="ARBA" id="ARBA00022461"/>
    </source>
</evidence>
<evidence type="ECO:0000256" key="2">
    <source>
        <dbReference type="ARBA" id="ARBA00022448"/>
    </source>
</evidence>
<evidence type="ECO:0000313" key="15">
    <source>
        <dbReference type="EMBL" id="CAF1030750.1"/>
    </source>
</evidence>
<evidence type="ECO:0000256" key="4">
    <source>
        <dbReference type="ARBA" id="ARBA00022692"/>
    </source>
</evidence>
<dbReference type="PRINTS" id="PR01078">
    <property type="entry name" value="AMINACHANNEL"/>
</dbReference>
<dbReference type="GO" id="GO:0045666">
    <property type="term" value="P:positive regulation of neuron differentiation"/>
    <property type="evidence" value="ECO:0007669"/>
    <property type="project" value="TreeGrafter"/>
</dbReference>
<dbReference type="PROSITE" id="PS51896">
    <property type="entry name" value="ZF_C4H2"/>
    <property type="match status" value="1"/>
</dbReference>
<dbReference type="GO" id="GO:0005634">
    <property type="term" value="C:nucleus"/>
    <property type="evidence" value="ECO:0007669"/>
    <property type="project" value="TreeGrafter"/>
</dbReference>
<evidence type="ECO:0000256" key="11">
    <source>
        <dbReference type="RuleBase" id="RU000679"/>
    </source>
</evidence>
<protein>
    <recommendedName>
        <fullName evidence="14">C4H2-type domain-containing protein</fullName>
    </recommendedName>
</protein>
<dbReference type="Gene3D" id="2.60.470.10">
    <property type="entry name" value="Acid-sensing ion channels like domains"/>
    <property type="match status" value="1"/>
</dbReference>
<feature type="compositionally biased region" description="Basic residues" evidence="13">
    <location>
        <begin position="757"/>
        <end position="769"/>
    </location>
</feature>
<sequence length="776" mass="89154">MPLGQIFMINPKIIHIQRTTEHRRRSIIRAFALNTSAHGIPGIARSQSKHNTIFWSMCFTAFAVTTLYFVVEEIRHYFDYSTQTTVTVMSEWPQYFPAFTICNLVPVRYDRFIQPYIAFLTSLNKTNVSESTTISSTEARYIADFFQTKINRNESLDEFFFPLETMLMKCVFNGRVCSAVNFTSFSSSTYGQCYTFNAKLKNQTNIRFSDENGGPGNLYLRFYVHSHQYVPYIREGIGMIGVVHDNVQLPMIDYSGMALSTGYKHRMTYSKKTISYLRSPYTTCNDKIPLMMQAMFDNYEGVEYEYSEDVCYDLCVEVYIYQKCGCIHPKQWNARLVLIPETNKLIIAPLCNISDKCYSEAAHVFLTSSSSYDKYCSYCSQQCSVTSFIVKQSMWKAPPIWLMNDIKQFVEKSDIPLPKDWTTQWQSHIDNSYLSIELIHESSVVENYTQTATVTAVNVLSNVGGQTGLWIGVSFLSLMEVAEMLSCIEIKLRYFEMENTSATGERASSSISATDEKDLVTSIRKLELIKELGEKQNQFQRLQTNLQQITELATRENQALREFRKELDMLVQERLSHIEELRLIHADINIMETTIKQAEEERSKAIQDSKRLLKDYQPIKEQVNKLRDMLNVERLSIDDDEAVAMNMQLISQQPSDHDLSSTRNDPSLSTSLENLHERFSLNTPLHSQPQQMANSVGPNFPAPTNNQPPTSTLSIPKVIGSNLDRTTFRQQPPPMKTCQSCQQQIHRNAPICPICKAKSRSRNPKKPKRRQADIHS</sequence>
<feature type="compositionally biased region" description="Polar residues" evidence="13">
    <location>
        <begin position="687"/>
        <end position="714"/>
    </location>
</feature>
<dbReference type="GO" id="GO:0016020">
    <property type="term" value="C:membrane"/>
    <property type="evidence" value="ECO:0007669"/>
    <property type="project" value="UniProtKB-SubCell"/>
</dbReference>
<feature type="region of interest" description="Disordered" evidence="13">
    <location>
        <begin position="753"/>
        <end position="776"/>
    </location>
</feature>
<evidence type="ECO:0000256" key="13">
    <source>
        <dbReference type="SAM" id="MobiDB-lite"/>
    </source>
</evidence>
<dbReference type="EMBL" id="CAJNOR010000892">
    <property type="protein sequence ID" value="CAF1030750.1"/>
    <property type="molecule type" value="Genomic_DNA"/>
</dbReference>
<dbReference type="InterPro" id="IPR044069">
    <property type="entry name" value="ZF_C4H2"/>
</dbReference>
<dbReference type="Proteomes" id="UP000663828">
    <property type="component" value="Unassembled WGS sequence"/>
</dbReference>
<reference evidence="15" key="1">
    <citation type="submission" date="2021-02" db="EMBL/GenBank/DDBJ databases">
        <authorList>
            <person name="Nowell W R."/>
        </authorList>
    </citation>
    <scope>NUCLEOTIDE SEQUENCE</scope>
</reference>
<dbReference type="InterPro" id="IPR001873">
    <property type="entry name" value="ENaC"/>
</dbReference>
<evidence type="ECO:0000256" key="10">
    <source>
        <dbReference type="ARBA" id="ARBA00023303"/>
    </source>
</evidence>
<keyword evidence="5" id="KW-1133">Transmembrane helix</keyword>
<keyword evidence="2 11" id="KW-0813">Transport</keyword>
<keyword evidence="6" id="KW-0915">Sodium</keyword>
<evidence type="ECO:0000259" key="14">
    <source>
        <dbReference type="PROSITE" id="PS51896"/>
    </source>
</evidence>
<keyword evidence="12" id="KW-0175">Coiled coil</keyword>
<comment type="similarity">
    <text evidence="11">Belongs to the amiloride-sensitive sodium channel (TC 1.A.6) family.</text>
</comment>
<dbReference type="AlphaFoldDB" id="A0A814J0Y7"/>
<evidence type="ECO:0000256" key="8">
    <source>
        <dbReference type="ARBA" id="ARBA00023136"/>
    </source>
</evidence>
<keyword evidence="8" id="KW-0472">Membrane</keyword>
<dbReference type="Pfam" id="PF00858">
    <property type="entry name" value="ASC"/>
    <property type="match status" value="1"/>
</dbReference>
<keyword evidence="3 11" id="KW-0894">Sodium channel</keyword>